<organism evidence="2 3">
    <name type="scientific">Neptuniibacter pectenicola</name>
    <dbReference type="NCBI Taxonomy" id="1806669"/>
    <lineage>
        <taxon>Bacteria</taxon>
        <taxon>Pseudomonadati</taxon>
        <taxon>Pseudomonadota</taxon>
        <taxon>Gammaproteobacteria</taxon>
        <taxon>Oceanospirillales</taxon>
        <taxon>Oceanospirillaceae</taxon>
        <taxon>Neptuniibacter</taxon>
    </lineage>
</organism>
<comment type="caution">
    <text evidence="2">The sequence shown here is derived from an EMBL/GenBank/DDBJ whole genome shotgun (WGS) entry which is preliminary data.</text>
</comment>
<feature type="transmembrane region" description="Helical" evidence="1">
    <location>
        <begin position="17"/>
        <end position="40"/>
    </location>
</feature>
<proteinExistence type="predicted"/>
<dbReference type="Proteomes" id="UP001449225">
    <property type="component" value="Unassembled WGS sequence"/>
</dbReference>
<keyword evidence="1" id="KW-0812">Transmembrane</keyword>
<keyword evidence="1" id="KW-0472">Membrane</keyword>
<name>A0ABU9TUG8_9GAMM</name>
<keyword evidence="1" id="KW-1133">Transmembrane helix</keyword>
<sequence>MTNTQDKRASRHGQTGLGLVSAIFVITVLAVIIAGMVRFFSTGQNVTAQEFLGARAITAAQTGIELELTCLENGLSGCTASSAVGSVPTRWDYWPGPTSSTRFSVTGLNDCYAEVFYATVSSPVGSFWTIDSTGFCGGDGLDGAARRVVIRAAQ</sequence>
<evidence type="ECO:0000256" key="1">
    <source>
        <dbReference type="SAM" id="Phobius"/>
    </source>
</evidence>
<evidence type="ECO:0000313" key="3">
    <source>
        <dbReference type="Proteomes" id="UP001449225"/>
    </source>
</evidence>
<dbReference type="RefSeq" id="WP_342854616.1">
    <property type="nucleotide sequence ID" value="NZ_JBBMRA010000011.1"/>
</dbReference>
<dbReference type="EMBL" id="JBBMRA010000011">
    <property type="protein sequence ID" value="MEM5537076.1"/>
    <property type="molecule type" value="Genomic_DNA"/>
</dbReference>
<keyword evidence="3" id="KW-1185">Reference proteome</keyword>
<evidence type="ECO:0008006" key="4">
    <source>
        <dbReference type="Google" id="ProtNLM"/>
    </source>
</evidence>
<accession>A0ABU9TUG8</accession>
<reference evidence="2 3" key="1">
    <citation type="submission" date="2024-03" db="EMBL/GenBank/DDBJ databases">
        <title>Community enrichment and isolation of bacterial strains for fucoidan degradation.</title>
        <authorList>
            <person name="Sichert A."/>
        </authorList>
    </citation>
    <scope>NUCLEOTIDE SEQUENCE [LARGE SCALE GENOMIC DNA]</scope>
    <source>
        <strain evidence="2 3">AS76</strain>
    </source>
</reference>
<gene>
    <name evidence="2" type="ORF">WNY58_11805</name>
</gene>
<protein>
    <recommendedName>
        <fullName evidence="4">MSHA biogenesis protein MshP</fullName>
    </recommendedName>
</protein>
<evidence type="ECO:0000313" key="2">
    <source>
        <dbReference type="EMBL" id="MEM5537076.1"/>
    </source>
</evidence>